<keyword evidence="1" id="KW-0472">Membrane</keyword>
<dbReference type="EMBL" id="BLJE01000026">
    <property type="protein sequence ID" value="GFE67390.1"/>
    <property type="molecule type" value="Genomic_DNA"/>
</dbReference>
<keyword evidence="1" id="KW-1133">Transmembrane helix</keyword>
<dbReference type="Pfam" id="PF05145">
    <property type="entry name" value="AbrB"/>
    <property type="match status" value="1"/>
</dbReference>
<evidence type="ECO:0000256" key="1">
    <source>
        <dbReference type="SAM" id="Phobius"/>
    </source>
</evidence>
<dbReference type="PANTHER" id="PTHR38457:SF1">
    <property type="entry name" value="REGULATOR ABRB-RELATED"/>
    <property type="match status" value="1"/>
</dbReference>
<protein>
    <submittedName>
        <fullName evidence="2">Uncharacterized protein</fullName>
    </submittedName>
</protein>
<dbReference type="GO" id="GO:0010468">
    <property type="term" value="P:regulation of gene expression"/>
    <property type="evidence" value="ECO:0007669"/>
    <property type="project" value="InterPro"/>
</dbReference>
<dbReference type="InterPro" id="IPR007820">
    <property type="entry name" value="AbrB_fam"/>
</dbReference>
<dbReference type="AlphaFoldDB" id="A0A6N6JN51"/>
<dbReference type="GO" id="GO:0016020">
    <property type="term" value="C:membrane"/>
    <property type="evidence" value="ECO:0007669"/>
    <property type="project" value="InterPro"/>
</dbReference>
<sequence length="69" mass="7322">MTGYSTAQLLLAYAPGGLNEMSLVSLAIQADVAFVATHHLVRIIVLLALAGTVLAKVATIMNRNINRET</sequence>
<keyword evidence="3" id="KW-1185">Reference proteome</keyword>
<comment type="caution">
    <text evidence="2">The sequence shown here is derived from an EMBL/GenBank/DDBJ whole genome shotgun (WGS) entry which is preliminary data.</text>
</comment>
<evidence type="ECO:0000313" key="2">
    <source>
        <dbReference type="EMBL" id="GFE67390.1"/>
    </source>
</evidence>
<gene>
    <name evidence="2" type="ORF">KIN_44640</name>
</gene>
<accession>A0A6N6JN51</accession>
<dbReference type="PANTHER" id="PTHR38457">
    <property type="entry name" value="REGULATOR ABRB-RELATED"/>
    <property type="match status" value="1"/>
</dbReference>
<dbReference type="Proteomes" id="UP000436822">
    <property type="component" value="Unassembled WGS sequence"/>
</dbReference>
<dbReference type="OrthoDB" id="7157734at2"/>
<feature type="transmembrane region" description="Helical" evidence="1">
    <location>
        <begin position="40"/>
        <end position="61"/>
    </location>
</feature>
<reference evidence="2 3" key="1">
    <citation type="submission" date="2019-12" db="EMBL/GenBank/DDBJ databases">
        <title>Litoreibacter badius sp. nov., a novel bacteriochlorophyll a-containing bacterium in the genus Litoreibacter.</title>
        <authorList>
            <person name="Kanamuro M."/>
            <person name="Takabe Y."/>
            <person name="Mori K."/>
            <person name="Takaichi S."/>
            <person name="Hanada S."/>
        </authorList>
    </citation>
    <scope>NUCLEOTIDE SEQUENCE [LARGE SCALE GENOMIC DNA]</scope>
    <source>
        <strain evidence="2 3">K6</strain>
    </source>
</reference>
<name>A0A6N6JN51_9RHOB</name>
<organism evidence="2 3">
    <name type="scientific">Litoreibacter roseus</name>
    <dbReference type="NCBI Taxonomy" id="2601869"/>
    <lineage>
        <taxon>Bacteria</taxon>
        <taxon>Pseudomonadati</taxon>
        <taxon>Pseudomonadota</taxon>
        <taxon>Alphaproteobacteria</taxon>
        <taxon>Rhodobacterales</taxon>
        <taxon>Roseobacteraceae</taxon>
        <taxon>Litoreibacter</taxon>
    </lineage>
</organism>
<evidence type="ECO:0000313" key="3">
    <source>
        <dbReference type="Proteomes" id="UP000436822"/>
    </source>
</evidence>
<keyword evidence="1" id="KW-0812">Transmembrane</keyword>
<proteinExistence type="predicted"/>